<feature type="transmembrane region" description="Helical" evidence="6">
    <location>
        <begin position="259"/>
        <end position="279"/>
    </location>
</feature>
<evidence type="ECO:0000256" key="6">
    <source>
        <dbReference type="SAM" id="Phobius"/>
    </source>
</evidence>
<keyword evidence="4 6" id="KW-1133">Transmembrane helix</keyword>
<dbReference type="PANTHER" id="PTHR12778">
    <property type="entry name" value="SOLUTE CARRIER FAMILY 33 ACETYL-COA TRANSPORTER -RELATED"/>
    <property type="match status" value="1"/>
</dbReference>
<dbReference type="EMBL" id="RAPN01000001">
    <property type="protein sequence ID" value="RKD91493.1"/>
    <property type="molecule type" value="Genomic_DNA"/>
</dbReference>
<dbReference type="GO" id="GO:0016020">
    <property type="term" value="C:membrane"/>
    <property type="evidence" value="ECO:0007669"/>
    <property type="project" value="UniProtKB-SubCell"/>
</dbReference>
<organism evidence="7 8">
    <name type="scientific">Mangrovibacterium diazotrophicum</name>
    <dbReference type="NCBI Taxonomy" id="1261403"/>
    <lineage>
        <taxon>Bacteria</taxon>
        <taxon>Pseudomonadati</taxon>
        <taxon>Bacteroidota</taxon>
        <taxon>Bacteroidia</taxon>
        <taxon>Marinilabiliales</taxon>
        <taxon>Prolixibacteraceae</taxon>
        <taxon>Mangrovibacterium</taxon>
    </lineage>
</organism>
<feature type="transmembrane region" description="Helical" evidence="6">
    <location>
        <begin position="147"/>
        <end position="167"/>
    </location>
</feature>
<feature type="transmembrane region" description="Helical" evidence="6">
    <location>
        <begin position="106"/>
        <end position="126"/>
    </location>
</feature>
<keyword evidence="5 6" id="KW-0472">Membrane</keyword>
<protein>
    <submittedName>
        <fullName evidence="7">MFS transporter</fullName>
    </submittedName>
</protein>
<dbReference type="GO" id="GO:0022857">
    <property type="term" value="F:transmembrane transporter activity"/>
    <property type="evidence" value="ECO:0007669"/>
    <property type="project" value="InterPro"/>
</dbReference>
<evidence type="ECO:0000256" key="3">
    <source>
        <dbReference type="ARBA" id="ARBA00022692"/>
    </source>
</evidence>
<evidence type="ECO:0000256" key="1">
    <source>
        <dbReference type="ARBA" id="ARBA00004141"/>
    </source>
</evidence>
<dbReference type="InterPro" id="IPR004752">
    <property type="entry name" value="AmpG_permease/AT-1"/>
</dbReference>
<dbReference type="Pfam" id="PF07690">
    <property type="entry name" value="MFS_1"/>
    <property type="match status" value="1"/>
</dbReference>
<keyword evidence="8" id="KW-1185">Reference proteome</keyword>
<evidence type="ECO:0000256" key="2">
    <source>
        <dbReference type="ARBA" id="ARBA00022448"/>
    </source>
</evidence>
<gene>
    <name evidence="7" type="ORF">BC643_1849</name>
</gene>
<dbReference type="PANTHER" id="PTHR12778:SF10">
    <property type="entry name" value="MAJOR FACILITATOR SUPERFAMILY DOMAIN-CONTAINING PROTEIN 3"/>
    <property type="match status" value="1"/>
</dbReference>
<dbReference type="InterPro" id="IPR036259">
    <property type="entry name" value="MFS_trans_sf"/>
</dbReference>
<feature type="transmembrane region" description="Helical" evidence="6">
    <location>
        <begin position="351"/>
        <end position="368"/>
    </location>
</feature>
<dbReference type="SUPFAM" id="SSF103473">
    <property type="entry name" value="MFS general substrate transporter"/>
    <property type="match status" value="1"/>
</dbReference>
<dbReference type="RefSeq" id="WP_120272786.1">
    <property type="nucleotide sequence ID" value="NZ_RAPN01000001.1"/>
</dbReference>
<dbReference type="Proteomes" id="UP000283387">
    <property type="component" value="Unassembled WGS sequence"/>
</dbReference>
<feature type="transmembrane region" description="Helical" evidence="6">
    <location>
        <begin position="291"/>
        <end position="308"/>
    </location>
</feature>
<dbReference type="Gene3D" id="1.20.1250.20">
    <property type="entry name" value="MFS general substrate transporter like domains"/>
    <property type="match status" value="2"/>
</dbReference>
<feature type="transmembrane region" description="Helical" evidence="6">
    <location>
        <begin position="173"/>
        <end position="194"/>
    </location>
</feature>
<keyword evidence="2" id="KW-0813">Transport</keyword>
<dbReference type="AlphaFoldDB" id="A0A419W7P6"/>
<proteinExistence type="predicted"/>
<evidence type="ECO:0000313" key="7">
    <source>
        <dbReference type="EMBL" id="RKD91493.1"/>
    </source>
</evidence>
<reference evidence="7 8" key="1">
    <citation type="submission" date="2018-09" db="EMBL/GenBank/DDBJ databases">
        <title>Genomic Encyclopedia of Archaeal and Bacterial Type Strains, Phase II (KMG-II): from individual species to whole genera.</title>
        <authorList>
            <person name="Goeker M."/>
        </authorList>
    </citation>
    <scope>NUCLEOTIDE SEQUENCE [LARGE SCALE GENOMIC DNA]</scope>
    <source>
        <strain evidence="7 8">DSM 27148</strain>
    </source>
</reference>
<evidence type="ECO:0000256" key="4">
    <source>
        <dbReference type="ARBA" id="ARBA00022989"/>
    </source>
</evidence>
<evidence type="ECO:0000313" key="8">
    <source>
        <dbReference type="Proteomes" id="UP000283387"/>
    </source>
</evidence>
<feature type="transmembrane region" description="Helical" evidence="6">
    <location>
        <begin position="380"/>
        <end position="402"/>
    </location>
</feature>
<accession>A0A419W7P6</accession>
<keyword evidence="3 6" id="KW-0812">Transmembrane</keyword>
<feature type="transmembrane region" description="Helical" evidence="6">
    <location>
        <begin position="49"/>
        <end position="70"/>
    </location>
</feature>
<dbReference type="InterPro" id="IPR011701">
    <property type="entry name" value="MFS"/>
</dbReference>
<feature type="transmembrane region" description="Helical" evidence="6">
    <location>
        <begin position="82"/>
        <end position="100"/>
    </location>
</feature>
<feature type="transmembrane region" description="Helical" evidence="6">
    <location>
        <begin position="314"/>
        <end position="339"/>
    </location>
</feature>
<comment type="caution">
    <text evidence="7">The sequence shown here is derived from an EMBL/GenBank/DDBJ whole genome shotgun (WGS) entry which is preliminary data.</text>
</comment>
<name>A0A419W7P6_9BACT</name>
<dbReference type="OrthoDB" id="924673at2"/>
<feature type="transmembrane region" description="Helical" evidence="6">
    <location>
        <begin position="21"/>
        <end position="43"/>
    </location>
</feature>
<sequence length="413" mass="43981">MSLKKMFRGESTKAVHPITFMFLYLPFGIFNGYTSVTLGFLLTKAGVPLSGVASIVALPYLPNILKFLWAPLVDTTLTVKKWYHIANIGTAAGILATSVVPLNSSFLPVLMAVVLLTALANTNIAMTTEILIAQDVPEEEKGRAGGWLQAGNLGGFGVGGGAGIWLAERLSAPWMSGAIIALISLLCGLGLLFLKEPEPFKREENYLKTVGILLKDIWILIKSRAGFLALVLCFLPIGSGAASSLWSSISGNWNASPDAVALAVGVVGGVASAVGCLVGGWICDRMDRKKAYILFGLLEGAVAIMMAISPRTQLMFVIWTSIYAVTVGFAYAGFSAFVLEAIGRMGAATKYNVFAALSNIPIYFMIFVDEWAHGKWSSTGLLIAEAVMPVLGAALFISVFVLSRMKPAAVREV</sequence>
<comment type="subcellular location">
    <subcellularLocation>
        <location evidence="1">Membrane</location>
        <topology evidence="1">Multi-pass membrane protein</topology>
    </subcellularLocation>
</comment>
<evidence type="ECO:0000256" key="5">
    <source>
        <dbReference type="ARBA" id="ARBA00023136"/>
    </source>
</evidence>
<feature type="transmembrane region" description="Helical" evidence="6">
    <location>
        <begin position="225"/>
        <end position="247"/>
    </location>
</feature>